<dbReference type="Proteomes" id="UP000887013">
    <property type="component" value="Unassembled WGS sequence"/>
</dbReference>
<accession>A0A8X6MM05</accession>
<comment type="caution">
    <text evidence="3">The sequence shown here is derived from an EMBL/GenBank/DDBJ whole genome shotgun (WGS) entry which is preliminary data.</text>
</comment>
<dbReference type="GO" id="GO:0005615">
    <property type="term" value="C:extracellular space"/>
    <property type="evidence" value="ECO:0007669"/>
    <property type="project" value="TreeGrafter"/>
</dbReference>
<dbReference type="InterPro" id="IPR050344">
    <property type="entry name" value="Peptidase_M1_aminopeptidases"/>
</dbReference>
<proteinExistence type="predicted"/>
<evidence type="ECO:0000259" key="2">
    <source>
        <dbReference type="Pfam" id="PF01433"/>
    </source>
</evidence>
<name>A0A8X6MM05_NEPPI</name>
<dbReference type="GO" id="GO:0008270">
    <property type="term" value="F:zinc ion binding"/>
    <property type="evidence" value="ECO:0007669"/>
    <property type="project" value="InterPro"/>
</dbReference>
<evidence type="ECO:0000256" key="1">
    <source>
        <dbReference type="ARBA" id="ARBA00022438"/>
    </source>
</evidence>
<dbReference type="Pfam" id="PF01433">
    <property type="entry name" value="Peptidase_M1"/>
    <property type="match status" value="1"/>
</dbReference>
<keyword evidence="1" id="KW-0645">Protease</keyword>
<dbReference type="GO" id="GO:0005737">
    <property type="term" value="C:cytoplasm"/>
    <property type="evidence" value="ECO:0007669"/>
    <property type="project" value="TreeGrafter"/>
</dbReference>
<dbReference type="PANTHER" id="PTHR11533:SF276">
    <property type="entry name" value="GLUTAMYL AMINOPEPTIDASE"/>
    <property type="match status" value="1"/>
</dbReference>
<protein>
    <recommendedName>
        <fullName evidence="2">Peptidase M1 membrane alanine aminopeptidase domain-containing protein</fullName>
    </recommendedName>
</protein>
<dbReference type="Gene3D" id="1.10.390.10">
    <property type="entry name" value="Neutral Protease Domain 2"/>
    <property type="match status" value="1"/>
</dbReference>
<dbReference type="GO" id="GO:0016020">
    <property type="term" value="C:membrane"/>
    <property type="evidence" value="ECO:0007669"/>
    <property type="project" value="TreeGrafter"/>
</dbReference>
<dbReference type="GO" id="GO:0043171">
    <property type="term" value="P:peptide catabolic process"/>
    <property type="evidence" value="ECO:0007669"/>
    <property type="project" value="TreeGrafter"/>
</dbReference>
<reference evidence="3" key="1">
    <citation type="submission" date="2020-08" db="EMBL/GenBank/DDBJ databases">
        <title>Multicomponent nature underlies the extraordinary mechanical properties of spider dragline silk.</title>
        <authorList>
            <person name="Kono N."/>
            <person name="Nakamura H."/>
            <person name="Mori M."/>
            <person name="Yoshida Y."/>
            <person name="Ohtoshi R."/>
            <person name="Malay A.D."/>
            <person name="Moran D.A.P."/>
            <person name="Tomita M."/>
            <person name="Numata K."/>
            <person name="Arakawa K."/>
        </authorList>
    </citation>
    <scope>NUCLEOTIDE SEQUENCE</scope>
</reference>
<feature type="non-terminal residue" evidence="3">
    <location>
        <position position="1"/>
    </location>
</feature>
<keyword evidence="4" id="KW-1185">Reference proteome</keyword>
<sequence>MTKRSFVFQLSQFVTEELQPVMNLDSTLSSHPIVQPVLHPDEITEIFDDISYGKGASILRMLEFFVGENNFRTGISNFLKKYQYRNAKTGDLWEELSSTCGLQGNRSIASIMKTWTEQMGFPYITVRRGASSFFARQARFLKNGDLQREHAPP</sequence>
<dbReference type="OrthoDB" id="6429501at2759"/>
<feature type="domain" description="Peptidase M1 membrane alanine aminopeptidase" evidence="2">
    <location>
        <begin position="10"/>
        <end position="115"/>
    </location>
</feature>
<dbReference type="GO" id="GO:0042277">
    <property type="term" value="F:peptide binding"/>
    <property type="evidence" value="ECO:0007669"/>
    <property type="project" value="TreeGrafter"/>
</dbReference>
<organism evidence="3 4">
    <name type="scientific">Nephila pilipes</name>
    <name type="common">Giant wood spider</name>
    <name type="synonym">Nephila maculata</name>
    <dbReference type="NCBI Taxonomy" id="299642"/>
    <lineage>
        <taxon>Eukaryota</taxon>
        <taxon>Metazoa</taxon>
        <taxon>Ecdysozoa</taxon>
        <taxon>Arthropoda</taxon>
        <taxon>Chelicerata</taxon>
        <taxon>Arachnida</taxon>
        <taxon>Araneae</taxon>
        <taxon>Araneomorphae</taxon>
        <taxon>Entelegynae</taxon>
        <taxon>Araneoidea</taxon>
        <taxon>Nephilidae</taxon>
        <taxon>Nephila</taxon>
    </lineage>
</organism>
<evidence type="ECO:0000313" key="3">
    <source>
        <dbReference type="EMBL" id="GFS66254.1"/>
    </source>
</evidence>
<gene>
    <name evidence="3" type="primary">AAP1</name>
    <name evidence="3" type="ORF">NPIL_444981</name>
</gene>
<dbReference type="InterPro" id="IPR014782">
    <property type="entry name" value="Peptidase_M1_dom"/>
</dbReference>
<dbReference type="GO" id="GO:0070006">
    <property type="term" value="F:metalloaminopeptidase activity"/>
    <property type="evidence" value="ECO:0007669"/>
    <property type="project" value="TreeGrafter"/>
</dbReference>
<dbReference type="PANTHER" id="PTHR11533">
    <property type="entry name" value="PROTEASE M1 ZINC METALLOPROTEASE"/>
    <property type="match status" value="1"/>
</dbReference>
<dbReference type="InterPro" id="IPR027268">
    <property type="entry name" value="Peptidase_M4/M1_CTD_sf"/>
</dbReference>
<keyword evidence="1" id="KW-0378">Hydrolase</keyword>
<dbReference type="GO" id="GO:0006508">
    <property type="term" value="P:proteolysis"/>
    <property type="evidence" value="ECO:0007669"/>
    <property type="project" value="TreeGrafter"/>
</dbReference>
<dbReference type="EMBL" id="BMAW01094588">
    <property type="protein sequence ID" value="GFS66254.1"/>
    <property type="molecule type" value="Genomic_DNA"/>
</dbReference>
<dbReference type="AlphaFoldDB" id="A0A8X6MM05"/>
<keyword evidence="1" id="KW-0031">Aminopeptidase</keyword>
<evidence type="ECO:0000313" key="4">
    <source>
        <dbReference type="Proteomes" id="UP000887013"/>
    </source>
</evidence>
<dbReference type="SUPFAM" id="SSF55486">
    <property type="entry name" value="Metalloproteases ('zincins'), catalytic domain"/>
    <property type="match status" value="1"/>
</dbReference>